<reference evidence="1" key="2">
    <citation type="submission" date="2023-06" db="EMBL/GenBank/DDBJ databases">
        <authorList>
            <person name="Ma L."/>
            <person name="Liu K.-W."/>
            <person name="Li Z."/>
            <person name="Hsiao Y.-Y."/>
            <person name="Qi Y."/>
            <person name="Fu T."/>
            <person name="Tang G."/>
            <person name="Zhang D."/>
            <person name="Sun W.-H."/>
            <person name="Liu D.-K."/>
            <person name="Li Y."/>
            <person name="Chen G.-Z."/>
            <person name="Liu X.-D."/>
            <person name="Liao X.-Y."/>
            <person name="Jiang Y.-T."/>
            <person name="Yu X."/>
            <person name="Hao Y."/>
            <person name="Huang J."/>
            <person name="Zhao X.-W."/>
            <person name="Ke S."/>
            <person name="Chen Y.-Y."/>
            <person name="Wu W.-L."/>
            <person name="Hsu J.-L."/>
            <person name="Lin Y.-F."/>
            <person name="Huang M.-D."/>
            <person name="Li C.-Y."/>
            <person name="Huang L."/>
            <person name="Wang Z.-W."/>
            <person name="Zhao X."/>
            <person name="Zhong W.-Y."/>
            <person name="Peng D.-H."/>
            <person name="Ahmad S."/>
            <person name="Lan S."/>
            <person name="Zhang J.-S."/>
            <person name="Tsai W.-C."/>
            <person name="Van De Peer Y."/>
            <person name="Liu Z.-J."/>
        </authorList>
    </citation>
    <scope>NUCLEOTIDE SEQUENCE</scope>
    <source>
        <strain evidence="1">CP</strain>
        <tissue evidence="1">Leaves</tissue>
    </source>
</reference>
<comment type="caution">
    <text evidence="1">The sequence shown here is derived from an EMBL/GenBank/DDBJ whole genome shotgun (WGS) entry which is preliminary data.</text>
</comment>
<evidence type="ECO:0000313" key="1">
    <source>
        <dbReference type="EMBL" id="KAK1303625.1"/>
    </source>
</evidence>
<proteinExistence type="predicted"/>
<dbReference type="Proteomes" id="UP001180020">
    <property type="component" value="Unassembled WGS sequence"/>
</dbReference>
<sequence length="106" mass="12106">MGRRGEGTPTSVTTSELRRLESLKKRTGRAQGLLNLAFLDLWRAHRGFGGRGSEEFKREVAVVQLKKNQAGTIEVDQIMMKTRGDRKELRDFSSDSISRHNFKGKW</sequence>
<gene>
    <name evidence="1" type="ORF">QJS10_CPB11g00661</name>
</gene>
<protein>
    <submittedName>
        <fullName evidence="1">Uncharacterized protein</fullName>
    </submittedName>
</protein>
<organism evidence="1 2">
    <name type="scientific">Acorus calamus</name>
    <name type="common">Sweet flag</name>
    <dbReference type="NCBI Taxonomy" id="4465"/>
    <lineage>
        <taxon>Eukaryota</taxon>
        <taxon>Viridiplantae</taxon>
        <taxon>Streptophyta</taxon>
        <taxon>Embryophyta</taxon>
        <taxon>Tracheophyta</taxon>
        <taxon>Spermatophyta</taxon>
        <taxon>Magnoliopsida</taxon>
        <taxon>Liliopsida</taxon>
        <taxon>Acoraceae</taxon>
        <taxon>Acorus</taxon>
    </lineage>
</organism>
<evidence type="ECO:0000313" key="2">
    <source>
        <dbReference type="Proteomes" id="UP001180020"/>
    </source>
</evidence>
<dbReference type="AlphaFoldDB" id="A0AAV9DRA1"/>
<reference evidence="1" key="1">
    <citation type="journal article" date="2023" name="Nat. Commun.">
        <title>Diploid and tetraploid genomes of Acorus and the evolution of monocots.</title>
        <authorList>
            <person name="Ma L."/>
            <person name="Liu K.W."/>
            <person name="Li Z."/>
            <person name="Hsiao Y.Y."/>
            <person name="Qi Y."/>
            <person name="Fu T."/>
            <person name="Tang G.D."/>
            <person name="Zhang D."/>
            <person name="Sun W.H."/>
            <person name="Liu D.K."/>
            <person name="Li Y."/>
            <person name="Chen G.Z."/>
            <person name="Liu X.D."/>
            <person name="Liao X.Y."/>
            <person name="Jiang Y.T."/>
            <person name="Yu X."/>
            <person name="Hao Y."/>
            <person name="Huang J."/>
            <person name="Zhao X.W."/>
            <person name="Ke S."/>
            <person name="Chen Y.Y."/>
            <person name="Wu W.L."/>
            <person name="Hsu J.L."/>
            <person name="Lin Y.F."/>
            <person name="Huang M.D."/>
            <person name="Li C.Y."/>
            <person name="Huang L."/>
            <person name="Wang Z.W."/>
            <person name="Zhao X."/>
            <person name="Zhong W.Y."/>
            <person name="Peng D.H."/>
            <person name="Ahmad S."/>
            <person name="Lan S."/>
            <person name="Zhang J.S."/>
            <person name="Tsai W.C."/>
            <person name="Van de Peer Y."/>
            <person name="Liu Z.J."/>
        </authorList>
    </citation>
    <scope>NUCLEOTIDE SEQUENCE</scope>
    <source>
        <strain evidence="1">CP</strain>
    </source>
</reference>
<accession>A0AAV9DRA1</accession>
<dbReference type="EMBL" id="JAUJYO010000011">
    <property type="protein sequence ID" value="KAK1303625.1"/>
    <property type="molecule type" value="Genomic_DNA"/>
</dbReference>
<keyword evidence="2" id="KW-1185">Reference proteome</keyword>
<name>A0AAV9DRA1_ACOCL</name>